<keyword evidence="5 15" id="KW-0808">Transferase</keyword>
<dbReference type="SUPFAM" id="SSF53383">
    <property type="entry name" value="PLP-dependent transferases"/>
    <property type="match status" value="1"/>
</dbReference>
<dbReference type="CDD" id="cd00757">
    <property type="entry name" value="ThiF_MoeB_HesA_family"/>
    <property type="match status" value="1"/>
</dbReference>
<keyword evidence="12 15" id="KW-0511">Multifunctional enzyme</keyword>
<feature type="binding site" evidence="15">
    <location>
        <position position="239"/>
    </location>
    <ligand>
        <name>Zn(2+)</name>
        <dbReference type="ChEBI" id="CHEBI:29105"/>
    </ligand>
</feature>
<keyword evidence="16" id="KW-0175">Coiled coil</keyword>
<evidence type="ECO:0000256" key="2">
    <source>
        <dbReference type="ARBA" id="ARBA00004514"/>
    </source>
</evidence>
<sequence length="957" mass="103708">MDGGGGGVGRSRKAVERELEKLRAEREELDIRIRLLESELQTGSAAPASPAGEDACGGACQARRGFAQDEALPADMIYRYSRHLLLPDFGVQGQRKLSRSSILVVGAGGLGSPVALYLAACGVGVLGIVDGDDVELNNLHRQIIHQEAYIGRSKVKSAADACRAINSSIQVVEHHHTLKPSNALEVVTKYDIVVDATDNLPTRYMISDCCVLLNKPLISGAALGLEGQLTVYHHNGSPCYRCLFPNPPPVAACQRCSDSGVLGVVPGVIGCMQALEAIKVATGVGEPLSGRMLLFDALSARIRIVKIRGSSPICSICAENSVFTQEDFQKFDYESFTQSPMSDKSAPSLNLLPESARITCTEYKSLIDKGEPHLLLDVRPAHHFQIVSLPRSLNIPLSALAEKLPMLETSLKETMDSSDGQPAVYVVCRRGNDSQSAVQLLREKGFHSSKDIVGGLQSWAHDVDPEFPAESKHHHTKHYSSSATTTTRFLMATHQSNGHGAAAANGRSNGKSNGHAEVATHQGNGHSNGKSNGHVEEVDWKFARAKDGVLATTGAKMSIRAIRFKISASIEENGPRPVLPLAHGDPSVFPAFRTAIEAEDAVAAALRTGELNCYPAGVGLPAARSAVAEHLSKDVPYELTADDIFLTAGGTQAIEVIIPVLAQPGANILLPKPGYPNYEARAAFNRLEVRHFDLLPEKGWEIDIDSLESIADKNTVAIVIINPNNPCGSVYSYEHLAKVAEVARKLGILVIADEVYGKLVLGSAPFIPMGVFGHIAPVLSIGSLSKSWIVPGWRLGWVAVYDPKRILQETKIATSITNYLNVSTDPATFIQGALPQILENTKEDFFKRIIGLLKESAEICYRNIKENKYISCPHKPEGSMFVMVKLNLHLLEEIHDDIDFCCKLAKEESVILCPGSVLGMENWVRITFAIVPSSLQDGLERIKNFCRRHKKKPINGY</sequence>
<evidence type="ECO:0000259" key="18">
    <source>
        <dbReference type="PROSITE" id="PS50206"/>
    </source>
</evidence>
<dbReference type="Proteomes" id="UP001231189">
    <property type="component" value="Unassembled WGS sequence"/>
</dbReference>
<comment type="pathway">
    <text evidence="15">Cofactor biosynthesis; molybdopterin biosynthesis.</text>
</comment>
<feature type="binding site" evidence="15">
    <location>
        <begin position="198"/>
        <end position="199"/>
    </location>
    <ligand>
        <name>ATP</name>
        <dbReference type="ChEBI" id="CHEBI:30616"/>
    </ligand>
</feature>
<evidence type="ECO:0000313" key="20">
    <source>
        <dbReference type="Proteomes" id="UP001231189"/>
    </source>
</evidence>
<comment type="catalytic activity">
    <reaction evidence="15">
        <text>[molybdopterin-synthase sulfur-carrier protein]-C-terminal Gly-Gly + ATP + H(+) = [molybdopterin-synthase sulfur-carrier protein]-C-terminal Gly-Gly-AMP + diphosphate</text>
        <dbReference type="Rhea" id="RHEA:43616"/>
        <dbReference type="Rhea" id="RHEA-COMP:12159"/>
        <dbReference type="Rhea" id="RHEA-COMP:12202"/>
        <dbReference type="ChEBI" id="CHEBI:15378"/>
        <dbReference type="ChEBI" id="CHEBI:30616"/>
        <dbReference type="ChEBI" id="CHEBI:33019"/>
        <dbReference type="ChEBI" id="CHEBI:90618"/>
        <dbReference type="ChEBI" id="CHEBI:90778"/>
        <dbReference type="EC" id="2.7.7.80"/>
    </reaction>
</comment>
<dbReference type="CDD" id="cd00609">
    <property type="entry name" value="AAT_like"/>
    <property type="match status" value="1"/>
</dbReference>
<dbReference type="GO" id="GO:0006777">
    <property type="term" value="P:Mo-molybdopterin cofactor biosynthetic process"/>
    <property type="evidence" value="ECO:0007669"/>
    <property type="project" value="UniProtKB-UniRule"/>
</dbReference>
<comment type="similarity">
    <text evidence="15">In the N-terminal section; belongs to the HesA/MoeB/ThiF family. UBA4 subfamily.</text>
</comment>
<dbReference type="NCBIfam" id="NF004281">
    <property type="entry name" value="PRK05690.1"/>
    <property type="match status" value="1"/>
</dbReference>
<dbReference type="SUPFAM" id="SSF69572">
    <property type="entry name" value="Activating enzymes of the ubiquitin-like proteins"/>
    <property type="match status" value="1"/>
</dbReference>
<dbReference type="Gene3D" id="3.40.640.10">
    <property type="entry name" value="Type I PLP-dependent aspartate aminotransferase-like (Major domain)"/>
    <property type="match status" value="1"/>
</dbReference>
<dbReference type="Gene3D" id="3.40.50.720">
    <property type="entry name" value="NAD(P)-binding Rossmann-like Domain"/>
    <property type="match status" value="1"/>
</dbReference>
<dbReference type="GO" id="GO:0006572">
    <property type="term" value="P:L-tyrosine catabolic process"/>
    <property type="evidence" value="ECO:0007669"/>
    <property type="project" value="TreeGrafter"/>
</dbReference>
<dbReference type="InterPro" id="IPR004839">
    <property type="entry name" value="Aminotransferase_I/II_large"/>
</dbReference>
<dbReference type="InterPro" id="IPR005958">
    <property type="entry name" value="TyrNic_aminoTrfase"/>
</dbReference>
<gene>
    <name evidence="15" type="primary">MOCS3</name>
    <name evidence="15" type="synonym">CNX5</name>
    <name evidence="15" type="synonym">UBA4</name>
    <name evidence="19" type="ORF">QYE76_028384</name>
</gene>
<dbReference type="Pfam" id="PF00899">
    <property type="entry name" value="ThiF"/>
    <property type="match status" value="1"/>
</dbReference>
<name>A0AAD8QKX5_LOLMU</name>
<dbReference type="Gene3D" id="3.40.250.10">
    <property type="entry name" value="Rhodanese-like domain"/>
    <property type="match status" value="1"/>
</dbReference>
<dbReference type="GO" id="GO:0061604">
    <property type="term" value="F:molybdopterin-synthase sulfurtransferase activity"/>
    <property type="evidence" value="ECO:0007669"/>
    <property type="project" value="UniProtKB-EC"/>
</dbReference>
<evidence type="ECO:0000256" key="4">
    <source>
        <dbReference type="ARBA" id="ARBA00022490"/>
    </source>
</evidence>
<comment type="function">
    <text evidence="15">Plays a central role in 2-thiolation of mcm(5)S(2)U at tRNA wobble positions of cytosolic tRNA(Lys), tRNA(Glu) and tRNA(Gln). Also essential during biosynthesis of the molybdenum cofactor. Acts by mediating the C-terminal thiocarboxylation of sulfur carriers URM1 and MOCS2A. Its N-terminus first activates URM1 and MOCS2A as acyl-adenylates (-COAMP), then the persulfide sulfur on the catalytic cysteine is transferred to URM1 and MOCS2A to form thiocarboxylation (-COSH) of their C-terminus. The reaction probably involves hydrogen sulfide that is generated from the persulfide intermediate and that acts as nucleophile towards URM1 and MOCS2A. Subsequently, a transient disulfide bond is formed. Does not use thiosulfate as sulfur donor; NFS1 probably acting as a sulfur donor for thiocarboxylation reactions.</text>
</comment>
<dbReference type="InterPro" id="IPR035985">
    <property type="entry name" value="Ubiquitin-activating_enz"/>
</dbReference>
<dbReference type="EC" id="2.8.1.11" evidence="15"/>
<accession>A0AAD8QKX5</accession>
<dbReference type="GO" id="GO:0005829">
    <property type="term" value="C:cytosol"/>
    <property type="evidence" value="ECO:0007669"/>
    <property type="project" value="UniProtKB-SubCell"/>
</dbReference>
<keyword evidence="9 15" id="KW-0862">Zinc</keyword>
<keyword evidence="15" id="KW-0501">Molybdenum cofactor biosynthesis</keyword>
<evidence type="ECO:0000256" key="13">
    <source>
        <dbReference type="ARBA" id="ARBA00052517"/>
    </source>
</evidence>
<dbReference type="GO" id="GO:0008641">
    <property type="term" value="F:ubiquitin-like modifier activating enzyme activity"/>
    <property type="evidence" value="ECO:0007669"/>
    <property type="project" value="InterPro"/>
</dbReference>
<dbReference type="GO" id="GO:0061605">
    <property type="term" value="F:molybdopterin-synthase adenylyltransferase activity"/>
    <property type="evidence" value="ECO:0007669"/>
    <property type="project" value="UniProtKB-EC"/>
</dbReference>
<feature type="active site" description="Glycyl thioester intermediate; for adenylyltransferase activity" evidence="15">
    <location>
        <position position="256"/>
    </location>
</feature>
<dbReference type="Pfam" id="PF00581">
    <property type="entry name" value="Rhodanese"/>
    <property type="match status" value="1"/>
</dbReference>
<keyword evidence="6 15" id="KW-0819">tRNA processing</keyword>
<dbReference type="InterPro" id="IPR015424">
    <property type="entry name" value="PyrdxlP-dep_Trfase"/>
</dbReference>
<evidence type="ECO:0000256" key="6">
    <source>
        <dbReference type="ARBA" id="ARBA00022694"/>
    </source>
</evidence>
<dbReference type="InterPro" id="IPR028885">
    <property type="entry name" value="MOCS3/Uba4"/>
</dbReference>
<reference evidence="19" key="1">
    <citation type="submission" date="2023-07" db="EMBL/GenBank/DDBJ databases">
        <title>A chromosome-level genome assembly of Lolium multiflorum.</title>
        <authorList>
            <person name="Chen Y."/>
            <person name="Copetti D."/>
            <person name="Kolliker R."/>
            <person name="Studer B."/>
        </authorList>
    </citation>
    <scope>NUCLEOTIDE SEQUENCE</scope>
    <source>
        <strain evidence="19">02402/16</strain>
        <tissue evidence="19">Leaf</tissue>
    </source>
</reference>
<feature type="binding site" evidence="15">
    <location>
        <position position="154"/>
    </location>
    <ligand>
        <name>ATP</name>
        <dbReference type="ChEBI" id="CHEBI:30616"/>
    </ligand>
</feature>
<feature type="active site" description="Cysteine persulfide intermediate; for sulfurtransferase activity" evidence="15">
    <location>
        <position position="428"/>
    </location>
</feature>
<keyword evidence="8 15" id="KW-0547">Nucleotide-binding</keyword>
<feature type="binding site" evidence="15">
    <location>
        <position position="317"/>
    </location>
    <ligand>
        <name>Zn(2+)</name>
        <dbReference type="ChEBI" id="CHEBI:29105"/>
    </ligand>
</feature>
<keyword evidence="4 15" id="KW-0963">Cytoplasm</keyword>
<feature type="binding site" evidence="15">
    <location>
        <begin position="137"/>
        <end position="141"/>
    </location>
    <ligand>
        <name>ATP</name>
        <dbReference type="ChEBI" id="CHEBI:30616"/>
    </ligand>
</feature>
<feature type="binding site" evidence="15">
    <location>
        <position position="130"/>
    </location>
    <ligand>
        <name>ATP</name>
        <dbReference type="ChEBI" id="CHEBI:30616"/>
    </ligand>
</feature>
<dbReference type="InterPro" id="IPR015422">
    <property type="entry name" value="PyrdxlP-dep_Trfase_small"/>
</dbReference>
<dbReference type="GO" id="GO:0005524">
    <property type="term" value="F:ATP binding"/>
    <property type="evidence" value="ECO:0007669"/>
    <property type="project" value="UniProtKB-KW"/>
</dbReference>
<feature type="binding site" evidence="15">
    <location>
        <position position="314"/>
    </location>
    <ligand>
        <name>Zn(2+)</name>
        <dbReference type="ChEBI" id="CHEBI:29105"/>
    </ligand>
</feature>
<comment type="catalytic activity">
    <reaction evidence="15">
        <text>[molybdopterin-synthase sulfur-carrier protein]-C-terminal Gly-Gly-AMP + S-sulfanyl-L-cysteinyl-[cysteine desulfurase] + AH2 = [molybdopterin-synthase sulfur-carrier protein]-C-terminal-Gly-aminoethanethioate + L-cysteinyl-[cysteine desulfurase] + A + AMP + 2 H(+)</text>
        <dbReference type="Rhea" id="RHEA:48612"/>
        <dbReference type="Rhea" id="RHEA-COMP:12157"/>
        <dbReference type="Rhea" id="RHEA-COMP:12158"/>
        <dbReference type="Rhea" id="RHEA-COMP:12159"/>
        <dbReference type="Rhea" id="RHEA-COMP:19907"/>
        <dbReference type="ChEBI" id="CHEBI:13193"/>
        <dbReference type="ChEBI" id="CHEBI:15378"/>
        <dbReference type="ChEBI" id="CHEBI:17499"/>
        <dbReference type="ChEBI" id="CHEBI:29950"/>
        <dbReference type="ChEBI" id="CHEBI:61963"/>
        <dbReference type="ChEBI" id="CHEBI:90618"/>
        <dbReference type="ChEBI" id="CHEBI:232372"/>
        <dbReference type="ChEBI" id="CHEBI:456215"/>
        <dbReference type="EC" id="2.8.1.11"/>
    </reaction>
</comment>
<evidence type="ECO:0000256" key="15">
    <source>
        <dbReference type="HAMAP-Rule" id="MF_03049"/>
    </source>
</evidence>
<dbReference type="EMBL" id="JAUUTY010000007">
    <property type="protein sequence ID" value="KAK1604711.1"/>
    <property type="molecule type" value="Genomic_DNA"/>
</dbReference>
<dbReference type="GO" id="GO:0004838">
    <property type="term" value="F:L-tyrosine-2-oxoglutarate transaminase activity"/>
    <property type="evidence" value="ECO:0007669"/>
    <property type="project" value="TreeGrafter"/>
</dbReference>
<dbReference type="PANTHER" id="PTHR45744">
    <property type="entry name" value="TYROSINE AMINOTRANSFERASE"/>
    <property type="match status" value="1"/>
</dbReference>
<evidence type="ECO:0000256" key="8">
    <source>
        <dbReference type="ARBA" id="ARBA00022741"/>
    </source>
</evidence>
<comment type="subcellular location">
    <subcellularLocation>
        <location evidence="2">Cytoplasm</location>
        <location evidence="2">Cytosol</location>
    </subcellularLocation>
</comment>
<dbReference type="FunFam" id="3.40.640.10:FF:000048">
    <property type="entry name" value="tyrosine aminotransferase"/>
    <property type="match status" value="1"/>
</dbReference>
<dbReference type="EC" id="2.7.7.80" evidence="15"/>
<feature type="binding site" evidence="15">
    <location>
        <position position="109"/>
    </location>
    <ligand>
        <name>ATP</name>
        <dbReference type="ChEBI" id="CHEBI:30616"/>
    </ligand>
</feature>
<evidence type="ECO:0000256" key="7">
    <source>
        <dbReference type="ARBA" id="ARBA00022723"/>
    </source>
</evidence>
<dbReference type="PROSITE" id="PS50206">
    <property type="entry name" value="RHODANESE_3"/>
    <property type="match status" value="1"/>
</dbReference>
<evidence type="ECO:0000256" key="5">
    <source>
        <dbReference type="ARBA" id="ARBA00022679"/>
    </source>
</evidence>
<feature type="compositionally biased region" description="Low complexity" evidence="17">
    <location>
        <begin position="523"/>
        <end position="532"/>
    </location>
</feature>
<dbReference type="GO" id="GO:0030170">
    <property type="term" value="F:pyridoxal phosphate binding"/>
    <property type="evidence" value="ECO:0007669"/>
    <property type="project" value="InterPro"/>
</dbReference>
<keyword evidence="10 15" id="KW-0067">ATP-binding</keyword>
<dbReference type="GO" id="GO:0033855">
    <property type="term" value="F:nicotianamine aminotransferase activity"/>
    <property type="evidence" value="ECO:0007669"/>
    <property type="project" value="UniProtKB-EC"/>
</dbReference>
<dbReference type="NCBIfam" id="TIGR01265">
    <property type="entry name" value="tyr_nico_aTase"/>
    <property type="match status" value="1"/>
</dbReference>
<dbReference type="GO" id="GO:0046872">
    <property type="term" value="F:metal ion binding"/>
    <property type="evidence" value="ECO:0007669"/>
    <property type="project" value="UniProtKB-KW"/>
</dbReference>
<comment type="similarity">
    <text evidence="3">Belongs to the class-I pyridoxal-phosphate-dependent aminotransferase family.</text>
</comment>
<comment type="caution">
    <text evidence="19">The sequence shown here is derived from an EMBL/GenBank/DDBJ whole genome shotgun (WGS) entry which is preliminary data.</text>
</comment>
<dbReference type="InterPro" id="IPR001763">
    <property type="entry name" value="Rhodanese-like_dom"/>
</dbReference>
<comment type="function">
    <text evidence="14">Involved in biosynthesis of mugineic acid family phytosiderophores.</text>
</comment>
<comment type="catalytic activity">
    <reaction evidence="13">
        <text>nicotianamine + 2-oxoglutarate = 3''-deamino-3''-oxonicotianamine + L-glutamate</text>
        <dbReference type="Rhea" id="RHEA:22104"/>
        <dbReference type="ChEBI" id="CHEBI:16810"/>
        <dbReference type="ChEBI" id="CHEBI:29985"/>
        <dbReference type="ChEBI" id="CHEBI:58249"/>
        <dbReference type="ChEBI" id="CHEBI:58685"/>
        <dbReference type="EC" id="2.6.1.80"/>
    </reaction>
</comment>
<dbReference type="InterPro" id="IPR036873">
    <property type="entry name" value="Rhodanese-like_dom_sf"/>
</dbReference>
<evidence type="ECO:0000256" key="1">
    <source>
        <dbReference type="ARBA" id="ARBA00001933"/>
    </source>
</evidence>
<evidence type="ECO:0000256" key="14">
    <source>
        <dbReference type="ARBA" id="ARBA00060103"/>
    </source>
</evidence>
<comment type="pathway">
    <text evidence="15">tRNA modification; 5-methoxycarbonylmethyl-2-thiouridine-tRNA biosynthesis.</text>
</comment>
<dbReference type="FunFam" id="3.90.1150.10:FF:000040">
    <property type="entry name" value="Tyrosine aminotransferase"/>
    <property type="match status" value="1"/>
</dbReference>
<evidence type="ECO:0000256" key="16">
    <source>
        <dbReference type="SAM" id="Coils"/>
    </source>
</evidence>
<evidence type="ECO:0000256" key="9">
    <source>
        <dbReference type="ARBA" id="ARBA00022833"/>
    </source>
</evidence>
<keyword evidence="7 15" id="KW-0479">Metal-binding</keyword>
<dbReference type="HAMAP" id="MF_03049">
    <property type="entry name" value="MOCS3_Uba4"/>
    <property type="match status" value="1"/>
</dbReference>
<evidence type="ECO:0000256" key="3">
    <source>
        <dbReference type="ARBA" id="ARBA00007441"/>
    </source>
</evidence>
<dbReference type="Pfam" id="PF00155">
    <property type="entry name" value="Aminotran_1_2"/>
    <property type="match status" value="1"/>
</dbReference>
<protein>
    <recommendedName>
        <fullName evidence="15">Adenylyltransferase and sulfurtransferase MOCS3</fullName>
    </recommendedName>
    <alternativeName>
        <fullName evidence="15">Molybdenum cofactor synthesis protein 3</fullName>
    </alternativeName>
    <domain>
        <recommendedName>
            <fullName evidence="15">Molybdopterin-synthase adenylyltransferase</fullName>
            <ecNumber evidence="15">2.7.7.80</ecNumber>
        </recommendedName>
        <alternativeName>
            <fullName evidence="15">Adenylyltransferase MOCS3</fullName>
        </alternativeName>
        <alternativeName>
            <fullName evidence="15">Sulfur carrier protein MOCS2A adenylyltransferase</fullName>
        </alternativeName>
    </domain>
    <domain>
        <recommendedName>
            <fullName evidence="15">Molybdopterin-synthase sulfurtransferase</fullName>
            <ecNumber evidence="15">2.8.1.11</ecNumber>
        </recommendedName>
        <alternativeName>
            <fullName evidence="15">Sulfurtransferase MOCS3</fullName>
        </alternativeName>
        <alternativeName>
            <fullName evidence="15">Sulfur carrier protein MOCS2A sulfurtransferase</fullName>
        </alternativeName>
    </domain>
</protein>
<feature type="domain" description="Rhodanese" evidence="18">
    <location>
        <begin position="369"/>
        <end position="468"/>
    </location>
</feature>
<dbReference type="FunFam" id="3.40.50.720:FF:000033">
    <property type="entry name" value="Adenylyltransferase and sulfurtransferase MOCS3"/>
    <property type="match status" value="1"/>
</dbReference>
<dbReference type="PANTHER" id="PTHR45744:SF5">
    <property type="entry name" value="NICOTIANAMINE AMINOTRANSFERASE 1"/>
    <property type="match status" value="1"/>
</dbReference>
<dbReference type="InterPro" id="IPR015421">
    <property type="entry name" value="PyrdxlP-dep_Trfase_major"/>
</dbReference>
<comment type="cofactor">
    <cofactor evidence="15">
        <name>Zn(2+)</name>
        <dbReference type="ChEBI" id="CHEBI:29105"/>
    </cofactor>
    <text evidence="15">Binds 1 zinc ion per subunit.</text>
</comment>
<evidence type="ECO:0000256" key="17">
    <source>
        <dbReference type="SAM" id="MobiDB-lite"/>
    </source>
</evidence>
<feature type="region of interest" description="Disordered" evidence="17">
    <location>
        <begin position="497"/>
        <end position="533"/>
    </location>
</feature>
<dbReference type="FunFam" id="3.40.250.10:FF:000014">
    <property type="entry name" value="Adenylyltransferase and sulfurtransferase MOCS3"/>
    <property type="match status" value="1"/>
</dbReference>
<keyword evidence="11" id="KW-0663">Pyridoxal phosphate</keyword>
<dbReference type="InterPro" id="IPR000594">
    <property type="entry name" value="ThiF_NAD_FAD-bd"/>
</dbReference>
<keyword evidence="20" id="KW-1185">Reference proteome</keyword>
<evidence type="ECO:0000256" key="12">
    <source>
        <dbReference type="ARBA" id="ARBA00023268"/>
    </source>
</evidence>
<evidence type="ECO:0000256" key="11">
    <source>
        <dbReference type="ARBA" id="ARBA00022898"/>
    </source>
</evidence>
<comment type="cofactor">
    <cofactor evidence="1">
        <name>pyridoxal 5'-phosphate</name>
        <dbReference type="ChEBI" id="CHEBI:597326"/>
    </cofactor>
</comment>
<dbReference type="GO" id="GO:0002143">
    <property type="term" value="P:tRNA wobble position uridine thiolation"/>
    <property type="evidence" value="ECO:0007669"/>
    <property type="project" value="InterPro"/>
</dbReference>
<dbReference type="SMART" id="SM00450">
    <property type="entry name" value="RHOD"/>
    <property type="match status" value="1"/>
</dbReference>
<dbReference type="Gene3D" id="3.90.1150.10">
    <property type="entry name" value="Aspartate Aminotransferase, domain 1"/>
    <property type="match status" value="1"/>
</dbReference>
<proteinExistence type="inferred from homology"/>
<feature type="binding site" evidence="15">
    <location>
        <position position="242"/>
    </location>
    <ligand>
        <name>Zn(2+)</name>
        <dbReference type="ChEBI" id="CHEBI:29105"/>
    </ligand>
</feature>
<organism evidence="19 20">
    <name type="scientific">Lolium multiflorum</name>
    <name type="common">Italian ryegrass</name>
    <name type="synonym">Lolium perenne subsp. multiflorum</name>
    <dbReference type="NCBI Taxonomy" id="4521"/>
    <lineage>
        <taxon>Eukaryota</taxon>
        <taxon>Viridiplantae</taxon>
        <taxon>Streptophyta</taxon>
        <taxon>Embryophyta</taxon>
        <taxon>Tracheophyta</taxon>
        <taxon>Spermatophyta</taxon>
        <taxon>Magnoliopsida</taxon>
        <taxon>Liliopsida</taxon>
        <taxon>Poales</taxon>
        <taxon>Poaceae</taxon>
        <taxon>BOP clade</taxon>
        <taxon>Pooideae</taxon>
        <taxon>Poodae</taxon>
        <taxon>Poeae</taxon>
        <taxon>Poeae Chloroplast Group 2 (Poeae type)</taxon>
        <taxon>Loliodinae</taxon>
        <taxon>Loliinae</taxon>
        <taxon>Lolium</taxon>
    </lineage>
</organism>
<evidence type="ECO:0000256" key="10">
    <source>
        <dbReference type="ARBA" id="ARBA00022840"/>
    </source>
</evidence>
<evidence type="ECO:0000313" key="19">
    <source>
        <dbReference type="EMBL" id="KAK1604711.1"/>
    </source>
</evidence>
<feature type="coiled-coil region" evidence="16">
    <location>
        <begin position="12"/>
        <end position="39"/>
    </location>
</feature>
<dbReference type="AlphaFoldDB" id="A0AAD8QKX5"/>